<reference evidence="1 2" key="1">
    <citation type="submission" date="2024-02" db="EMBL/GenBank/DDBJ databases">
        <title>Rhodopirellula caenicola NBRC 110016.</title>
        <authorList>
            <person name="Ichikawa N."/>
            <person name="Katano-Makiyama Y."/>
            <person name="Hidaka K."/>
        </authorList>
    </citation>
    <scope>NUCLEOTIDE SEQUENCE [LARGE SCALE GENOMIC DNA]</scope>
    <source>
        <strain evidence="1 2">NBRC 110016</strain>
    </source>
</reference>
<organism evidence="1 2">
    <name type="scientific">Novipirellula caenicola</name>
    <dbReference type="NCBI Taxonomy" id="1536901"/>
    <lineage>
        <taxon>Bacteria</taxon>
        <taxon>Pseudomonadati</taxon>
        <taxon>Planctomycetota</taxon>
        <taxon>Planctomycetia</taxon>
        <taxon>Pirellulales</taxon>
        <taxon>Pirellulaceae</taxon>
        <taxon>Novipirellula</taxon>
    </lineage>
</organism>
<protein>
    <recommendedName>
        <fullName evidence="3">Secreted protein</fullName>
    </recommendedName>
</protein>
<dbReference type="Proteomes" id="UP001416858">
    <property type="component" value="Unassembled WGS sequence"/>
</dbReference>
<dbReference type="RefSeq" id="WP_345689204.1">
    <property type="nucleotide sequence ID" value="NZ_BAABRO010000030.1"/>
</dbReference>
<dbReference type="EMBL" id="BAABRO010000030">
    <property type="protein sequence ID" value="GAA5510903.1"/>
    <property type="molecule type" value="Genomic_DNA"/>
</dbReference>
<sequence length="215" mass="22996">MARLRGFEPALFFFHSPQSNTLKRIISVTLLIVLACGMTGLPISAPLSEKTGRFPCENCPCGCSTAEYCWDKCCCHSDAEKLQWAAENNVQPPAFLIARTRKSLDLSLVKSETSPSKSATACGCCSGASAKCAAKPATAADQDPSPELPPKTRLVRLEDAAGCHGIDLLWSIFSSAVPPTRPPTLACCTPLLLFRFVIGHQHAITITLSPEPPVP</sequence>
<evidence type="ECO:0008006" key="3">
    <source>
        <dbReference type="Google" id="ProtNLM"/>
    </source>
</evidence>
<comment type="caution">
    <text evidence="1">The sequence shown here is derived from an EMBL/GenBank/DDBJ whole genome shotgun (WGS) entry which is preliminary data.</text>
</comment>
<gene>
    <name evidence="1" type="ORF">Rcae01_06415</name>
</gene>
<proteinExistence type="predicted"/>
<name>A0ABP9W2Y9_9BACT</name>
<evidence type="ECO:0000313" key="2">
    <source>
        <dbReference type="Proteomes" id="UP001416858"/>
    </source>
</evidence>
<keyword evidence="2" id="KW-1185">Reference proteome</keyword>
<accession>A0ABP9W2Y9</accession>
<evidence type="ECO:0000313" key="1">
    <source>
        <dbReference type="EMBL" id="GAA5510903.1"/>
    </source>
</evidence>